<dbReference type="RefSeq" id="WP_234274852.1">
    <property type="nucleotide sequence ID" value="NZ_JABFTT010000012.1"/>
</dbReference>
<dbReference type="InterPro" id="IPR037126">
    <property type="entry name" value="PdaC/RsiV-like_sf"/>
</dbReference>
<dbReference type="Gene3D" id="3.90.640.20">
    <property type="entry name" value="Heat-shock cognate protein, ATPase"/>
    <property type="match status" value="1"/>
</dbReference>
<dbReference type="Proteomes" id="UP001320122">
    <property type="component" value="Unassembled WGS sequence"/>
</dbReference>
<evidence type="ECO:0000313" key="3">
    <source>
        <dbReference type="Proteomes" id="UP001320122"/>
    </source>
</evidence>
<comment type="caution">
    <text evidence="2">The sequence shown here is derived from an EMBL/GenBank/DDBJ whole genome shotgun (WGS) entry which is preliminary data.</text>
</comment>
<sequence length="257" mass="28720">MAYRNVVLIALALATLAGCRAEEVPLQASQLDYEAVEASFMETDCPTEHCAKVEVSALHFPASPELSEALRTRLLVMGQGMTDSETEWPTDSWEDYSQAFFEQAREARRFSPHGASQALLEAKVISRHDDLLIIELNTHVYQAGQAHGMPLTEFMVIDESLGQVVTLDDMLLDDQYEAFQAAVARAHVRWLREQELGDDFAADWPLSENRNVAPLETAWAVKYNVYEIAPYAAGQPELRIPHEELEGVAVPRYLGGQ</sequence>
<accession>A0ABS9AIE5</accession>
<dbReference type="EMBL" id="JABFTT010000012">
    <property type="protein sequence ID" value="MCE8021527.1"/>
    <property type="molecule type" value="Genomic_DNA"/>
</dbReference>
<proteinExistence type="predicted"/>
<dbReference type="Pfam" id="PF11738">
    <property type="entry name" value="DUF3298"/>
    <property type="match status" value="1"/>
</dbReference>
<evidence type="ECO:0000313" key="2">
    <source>
        <dbReference type="EMBL" id="MCE8021527.1"/>
    </source>
</evidence>
<protein>
    <submittedName>
        <fullName evidence="2">DUF3298 domain-containing protein</fullName>
    </submittedName>
</protein>
<name>A0ABS9AIE5_9GAMM</name>
<dbReference type="InterPro" id="IPR021729">
    <property type="entry name" value="DUF3298"/>
</dbReference>
<feature type="domain" description="DUF3298" evidence="1">
    <location>
        <begin position="169"/>
        <end position="242"/>
    </location>
</feature>
<evidence type="ECO:0000259" key="1">
    <source>
        <dbReference type="Pfam" id="PF11738"/>
    </source>
</evidence>
<keyword evidence="3" id="KW-1185">Reference proteome</keyword>
<dbReference type="PROSITE" id="PS51257">
    <property type="entry name" value="PROKAR_LIPOPROTEIN"/>
    <property type="match status" value="1"/>
</dbReference>
<dbReference type="Gene3D" id="3.30.565.40">
    <property type="entry name" value="Fervidobacterium nodosum Rt17-B1 like"/>
    <property type="match status" value="1"/>
</dbReference>
<organism evidence="2 3">
    <name type="scientific">Billgrantia zhangzhouensis</name>
    <dbReference type="NCBI Taxonomy" id="2733481"/>
    <lineage>
        <taxon>Bacteria</taxon>
        <taxon>Pseudomonadati</taxon>
        <taxon>Pseudomonadota</taxon>
        <taxon>Gammaproteobacteria</taxon>
        <taxon>Oceanospirillales</taxon>
        <taxon>Halomonadaceae</taxon>
        <taxon>Billgrantia</taxon>
    </lineage>
</organism>
<gene>
    <name evidence="2" type="ORF">HOP51_15615</name>
</gene>
<reference evidence="2 3" key="1">
    <citation type="journal article" date="2021" name="Front. Microbiol.">
        <title>Aerobic Denitrification and Heterotrophic Sulfur Oxidation in the Genus Halomonas Revealed by Six Novel Species Characterizations and Genome-Based Analysis.</title>
        <authorList>
            <person name="Wang L."/>
            <person name="Shao Z."/>
        </authorList>
    </citation>
    <scope>NUCLEOTIDE SEQUENCE [LARGE SCALE GENOMIC DNA]</scope>
    <source>
        <strain evidence="2 3">MCCC 1A11036</strain>
    </source>
</reference>